<feature type="transmembrane region" description="Helical" evidence="1">
    <location>
        <begin position="9"/>
        <end position="28"/>
    </location>
</feature>
<dbReference type="RefSeq" id="WP_338752383.1">
    <property type="nucleotide sequence ID" value="NZ_CP147404.1"/>
</dbReference>
<evidence type="ECO:0000259" key="2">
    <source>
        <dbReference type="Pfam" id="PF07435"/>
    </source>
</evidence>
<keyword evidence="4" id="KW-1185">Reference proteome</keyword>
<dbReference type="Gene3D" id="3.10.450.310">
    <property type="match status" value="1"/>
</dbReference>
<keyword evidence="1" id="KW-0812">Transmembrane</keyword>
<evidence type="ECO:0000256" key="1">
    <source>
        <dbReference type="SAM" id="Phobius"/>
    </source>
</evidence>
<dbReference type="Proteomes" id="UP001387364">
    <property type="component" value="Chromosome"/>
</dbReference>
<keyword evidence="1" id="KW-0472">Membrane</keyword>
<proteinExistence type="predicted"/>
<dbReference type="EMBL" id="CP147404">
    <property type="protein sequence ID" value="WXB93143.1"/>
    <property type="molecule type" value="Genomic_DNA"/>
</dbReference>
<dbReference type="InterPro" id="IPR042274">
    <property type="entry name" value="YycH/YycI_2"/>
</dbReference>
<accession>A0ABZ2N5Z9</accession>
<keyword evidence="1" id="KW-1133">Transmembrane helix</keyword>
<organism evidence="3 4">
    <name type="scientific">Bacillus kandeliae</name>
    <dbReference type="NCBI Taxonomy" id="3129297"/>
    <lineage>
        <taxon>Bacteria</taxon>
        <taxon>Bacillati</taxon>
        <taxon>Bacillota</taxon>
        <taxon>Bacilli</taxon>
        <taxon>Bacillales</taxon>
        <taxon>Bacillaceae</taxon>
        <taxon>Bacillus</taxon>
    </lineage>
</organism>
<dbReference type="Pfam" id="PF07435">
    <property type="entry name" value="YycH"/>
    <property type="match status" value="1"/>
</dbReference>
<gene>
    <name evidence="3" type="primary">yycH</name>
    <name evidence="3" type="ORF">WDJ61_18295</name>
</gene>
<dbReference type="InterPro" id="IPR009996">
    <property type="entry name" value="YycH"/>
</dbReference>
<protein>
    <submittedName>
        <fullName evidence="3">Two-component system activity regulator YycH</fullName>
    </submittedName>
</protein>
<feature type="domain" description="Regulatory protein YycH" evidence="2">
    <location>
        <begin position="4"/>
        <end position="432"/>
    </location>
</feature>
<name>A0ABZ2N5Z9_9BACI</name>
<reference evidence="3 4" key="1">
    <citation type="submission" date="2024-02" db="EMBL/GenBank/DDBJ databases">
        <title>Seven novel Bacillus-like species.</title>
        <authorList>
            <person name="Liu G."/>
        </authorList>
    </citation>
    <scope>NUCLEOTIDE SEQUENCE [LARGE SCALE GENOMIC DNA]</scope>
    <source>
        <strain evidence="3 4">FJAT-52991</strain>
    </source>
</reference>
<dbReference type="Gene3D" id="3.30.310.160">
    <property type="entry name" value="YycH protein, domain 2"/>
    <property type="match status" value="1"/>
</dbReference>
<evidence type="ECO:0000313" key="4">
    <source>
        <dbReference type="Proteomes" id="UP001387364"/>
    </source>
</evidence>
<evidence type="ECO:0000313" key="3">
    <source>
        <dbReference type="EMBL" id="WXB93143.1"/>
    </source>
</evidence>
<sequence length="443" mass="51657">MNYEHIKNIVLVALVFTSILLTLSIWNYQPSLETIEDDYIHEVSIGETREAVDLIKPSKVLYHDGDRHFGTTNEKEIDNMMKELQKWTFNEPKNISSTITDKEFDQLVYGSNKMELVFPTFIPFYTINTLWSFHDQKVPNAVFDRIVISRMNTKDKKTNVYFVSMNERLVFESQVSSATLGAFKRNYSNQAPKWDVYLSKELEDDRQLFLPEGSSSLMRYKYYPDDIDTVKFKDALFTDPSIVRKGTKPEGEEYTDGSSLMEVNYESKTIEYVNPAKEPEAVRSGELHGLIDRSINFVNEHSGWTDQYRLFEATPGSPQISYRLFIDGQPVFNEQGMAEIKQNWNKEQIYQYDRPYFTLDISIPSEADEVKLQDGSAAFNQVKQQKNFDLKLLEDMVVGYDLHHDPQTDKILVLEPAWFYKYDGHWKKLLWNEGTEDTVHGLE</sequence>
<dbReference type="CDD" id="cd15787">
    <property type="entry name" value="YycH_N"/>
    <property type="match status" value="1"/>
</dbReference>